<protein>
    <recommendedName>
        <fullName evidence="1">Stage 0 sporulation protein A homolog</fullName>
    </recommendedName>
</protein>
<dbReference type="Proteomes" id="UP000824110">
    <property type="component" value="Unassembled WGS sequence"/>
</dbReference>
<dbReference type="GO" id="GO:0000156">
    <property type="term" value="F:phosphorelay response regulator activity"/>
    <property type="evidence" value="ECO:0007669"/>
    <property type="project" value="InterPro"/>
</dbReference>
<evidence type="ECO:0000256" key="2">
    <source>
        <dbReference type="ARBA" id="ARBA00024867"/>
    </source>
</evidence>
<comment type="function">
    <text evidence="2">May play the central regulatory role in sporulation. It may be an element of the effector pathway responsible for the activation of sporulation genes in response to nutritional stress. Spo0A may act in concert with spo0H (a sigma factor) to control the expression of some genes that are critical to the sporulation process.</text>
</comment>
<dbReference type="CDD" id="cd00156">
    <property type="entry name" value="REC"/>
    <property type="match status" value="1"/>
</dbReference>
<reference evidence="6" key="1">
    <citation type="submission" date="2020-10" db="EMBL/GenBank/DDBJ databases">
        <authorList>
            <person name="Gilroy R."/>
        </authorList>
    </citation>
    <scope>NUCLEOTIDE SEQUENCE</scope>
    <source>
        <strain evidence="6">CHK195-12923</strain>
    </source>
</reference>
<evidence type="ECO:0000259" key="4">
    <source>
        <dbReference type="PROSITE" id="PS50110"/>
    </source>
</evidence>
<feature type="domain" description="HTH LytTR-type" evidence="5">
    <location>
        <begin position="131"/>
        <end position="219"/>
    </location>
</feature>
<reference evidence="6" key="2">
    <citation type="journal article" date="2021" name="PeerJ">
        <title>Extensive microbial diversity within the chicken gut microbiome revealed by metagenomics and culture.</title>
        <authorList>
            <person name="Gilroy R."/>
            <person name="Ravi A."/>
            <person name="Getino M."/>
            <person name="Pursley I."/>
            <person name="Horton D.L."/>
            <person name="Alikhan N.F."/>
            <person name="Baker D."/>
            <person name="Gharbi K."/>
            <person name="Hall N."/>
            <person name="Watson M."/>
            <person name="Adriaenssens E.M."/>
            <person name="Foster-Nyarko E."/>
            <person name="Jarju S."/>
            <person name="Secka A."/>
            <person name="Antonio M."/>
            <person name="Oren A."/>
            <person name="Chaudhuri R.R."/>
            <person name="La Ragione R."/>
            <person name="Hildebrand F."/>
            <person name="Pallen M.J."/>
        </authorList>
    </citation>
    <scope>NUCLEOTIDE SEQUENCE</scope>
    <source>
        <strain evidence="6">CHK195-12923</strain>
    </source>
</reference>
<accession>A0A9D1SIY2</accession>
<dbReference type="Pfam" id="PF00072">
    <property type="entry name" value="Response_reg"/>
    <property type="match status" value="1"/>
</dbReference>
<dbReference type="EMBL" id="DVNE01000043">
    <property type="protein sequence ID" value="HIU61896.1"/>
    <property type="molecule type" value="Genomic_DNA"/>
</dbReference>
<gene>
    <name evidence="6" type="ORF">IAB69_04540</name>
</gene>
<dbReference type="PROSITE" id="PS50110">
    <property type="entry name" value="RESPONSE_REGULATORY"/>
    <property type="match status" value="1"/>
</dbReference>
<dbReference type="Pfam" id="PF04397">
    <property type="entry name" value="LytTR"/>
    <property type="match status" value="1"/>
</dbReference>
<dbReference type="PANTHER" id="PTHR37299">
    <property type="entry name" value="TRANSCRIPTIONAL REGULATOR-RELATED"/>
    <property type="match status" value="1"/>
</dbReference>
<evidence type="ECO:0000313" key="7">
    <source>
        <dbReference type="Proteomes" id="UP000824110"/>
    </source>
</evidence>
<dbReference type="SMART" id="SM00448">
    <property type="entry name" value="REC"/>
    <property type="match status" value="1"/>
</dbReference>
<dbReference type="Gene3D" id="3.40.50.2300">
    <property type="match status" value="1"/>
</dbReference>
<evidence type="ECO:0000313" key="6">
    <source>
        <dbReference type="EMBL" id="HIU61896.1"/>
    </source>
</evidence>
<evidence type="ECO:0000256" key="3">
    <source>
        <dbReference type="PROSITE-ProRule" id="PRU00169"/>
    </source>
</evidence>
<comment type="caution">
    <text evidence="3">Lacks conserved residue(s) required for the propagation of feature annotation.</text>
</comment>
<dbReference type="InterPro" id="IPR046947">
    <property type="entry name" value="LytR-like"/>
</dbReference>
<evidence type="ECO:0000256" key="1">
    <source>
        <dbReference type="ARBA" id="ARBA00018672"/>
    </source>
</evidence>
<organism evidence="6 7">
    <name type="scientific">Candidatus Coproplasma excrementigallinarum</name>
    <dbReference type="NCBI Taxonomy" id="2840747"/>
    <lineage>
        <taxon>Bacteria</taxon>
        <taxon>Bacillati</taxon>
        <taxon>Bacillota</taxon>
        <taxon>Clostridia</taxon>
        <taxon>Eubacteriales</taxon>
        <taxon>Candidatus Coproplasma</taxon>
    </lineage>
</organism>
<feature type="domain" description="Response regulatory" evidence="4">
    <location>
        <begin position="3"/>
        <end position="120"/>
    </location>
</feature>
<dbReference type="SMART" id="SM00850">
    <property type="entry name" value="LytTR"/>
    <property type="match status" value="1"/>
</dbReference>
<proteinExistence type="predicted"/>
<sequence>MTRIAIIDESRNDALSLKEQLKRFASSFGDSADIVWFSDVVTFFEAYSADYDAIFLEAHFSYADGFAVAGRIRQLDRCVSIIFTSSMKERAIDGYKVGAADFLIKPVTYAALSAAMERIMPLVAAAGRNRFSIKTPAGLRCINPSSIMFVEVRRHRLTFHTADEQFEAWGTLAAIEQELPQNLFFRISSCFIVNMQYIARAEGEYITVGKTELKISRRRKYEFICHYEYFLKGRAG</sequence>
<dbReference type="SUPFAM" id="SSF52172">
    <property type="entry name" value="CheY-like"/>
    <property type="match status" value="1"/>
</dbReference>
<dbReference type="PANTHER" id="PTHR37299:SF1">
    <property type="entry name" value="STAGE 0 SPORULATION PROTEIN A HOMOLOG"/>
    <property type="match status" value="1"/>
</dbReference>
<comment type="caution">
    <text evidence="6">The sequence shown here is derived from an EMBL/GenBank/DDBJ whole genome shotgun (WGS) entry which is preliminary data.</text>
</comment>
<dbReference type="PROSITE" id="PS50930">
    <property type="entry name" value="HTH_LYTTR"/>
    <property type="match status" value="1"/>
</dbReference>
<dbReference type="InterPro" id="IPR011006">
    <property type="entry name" value="CheY-like_superfamily"/>
</dbReference>
<dbReference type="InterPro" id="IPR001789">
    <property type="entry name" value="Sig_transdc_resp-reg_receiver"/>
</dbReference>
<dbReference type="AlphaFoldDB" id="A0A9D1SIY2"/>
<dbReference type="InterPro" id="IPR007492">
    <property type="entry name" value="LytTR_DNA-bd_dom"/>
</dbReference>
<name>A0A9D1SIY2_9FIRM</name>
<evidence type="ECO:0000259" key="5">
    <source>
        <dbReference type="PROSITE" id="PS50930"/>
    </source>
</evidence>
<dbReference type="Gene3D" id="2.40.50.1020">
    <property type="entry name" value="LytTr DNA-binding domain"/>
    <property type="match status" value="1"/>
</dbReference>
<dbReference type="GO" id="GO:0003677">
    <property type="term" value="F:DNA binding"/>
    <property type="evidence" value="ECO:0007669"/>
    <property type="project" value="InterPro"/>
</dbReference>